<comment type="caution">
    <text evidence="1">The sequence shown here is derived from an EMBL/GenBank/DDBJ whole genome shotgun (WGS) entry which is preliminary data.</text>
</comment>
<protein>
    <recommendedName>
        <fullName evidence="3">Histidinol phosphatase</fullName>
    </recommendedName>
</protein>
<dbReference type="InterPro" id="IPR046249">
    <property type="entry name" value="DUF6282"/>
</dbReference>
<keyword evidence="2" id="KW-1185">Reference proteome</keyword>
<gene>
    <name evidence="1" type="ORF">GCM10010387_35380</name>
</gene>
<dbReference type="RefSeq" id="WP_190124070.1">
    <property type="nucleotide sequence ID" value="NZ_BMWG01000010.1"/>
</dbReference>
<dbReference type="InterPro" id="IPR032466">
    <property type="entry name" value="Metal_Hydrolase"/>
</dbReference>
<accession>A0A918Q8U4</accession>
<evidence type="ECO:0008006" key="3">
    <source>
        <dbReference type="Google" id="ProtNLM"/>
    </source>
</evidence>
<dbReference type="Proteomes" id="UP000630936">
    <property type="component" value="Unassembled WGS sequence"/>
</dbReference>
<dbReference type="EMBL" id="BMWG01000010">
    <property type="protein sequence ID" value="GGZ38234.1"/>
    <property type="molecule type" value="Genomic_DNA"/>
</dbReference>
<name>A0A918Q8U4_9ACTN</name>
<sequence>MSDSPALPDWARGMTDLHVHSSPSLLPRHGDDRETVAAMRAEGFTTVVLKAHEGSTAERAAAAGEGVYGGVVLNSCVGGASPDAVEVAAGLGGRIVWLPTLSSRTHRAAMASSAPELTNLRKVGLRPVDVADGGRLRPEWHDVLDAVAAHDLVLASGHLSAAETLVIFTEARRRGVRRLLVNHPKLAFMRWREETADALRALGAHCELGIVPDRLCPPEDSSLGLTAGYPLPLLVFGGDMGHTDHPRPAEAVAPWLRELERRVGADAAATLMTTTSRQLLLP</sequence>
<reference evidence="1" key="2">
    <citation type="submission" date="2020-09" db="EMBL/GenBank/DDBJ databases">
        <authorList>
            <person name="Sun Q."/>
            <person name="Ohkuma M."/>
        </authorList>
    </citation>
    <scope>NUCLEOTIDE SEQUENCE</scope>
    <source>
        <strain evidence="1">JCM 4988</strain>
    </source>
</reference>
<evidence type="ECO:0000313" key="1">
    <source>
        <dbReference type="EMBL" id="GGZ38234.1"/>
    </source>
</evidence>
<reference evidence="1" key="1">
    <citation type="journal article" date="2014" name="Int. J. Syst. Evol. Microbiol.">
        <title>Complete genome sequence of Corynebacterium casei LMG S-19264T (=DSM 44701T), isolated from a smear-ripened cheese.</title>
        <authorList>
            <consortium name="US DOE Joint Genome Institute (JGI-PGF)"/>
            <person name="Walter F."/>
            <person name="Albersmeier A."/>
            <person name="Kalinowski J."/>
            <person name="Ruckert C."/>
        </authorList>
    </citation>
    <scope>NUCLEOTIDE SEQUENCE</scope>
    <source>
        <strain evidence="1">JCM 4988</strain>
    </source>
</reference>
<dbReference type="Pfam" id="PF19799">
    <property type="entry name" value="DUF6282"/>
    <property type="match status" value="1"/>
</dbReference>
<organism evidence="1 2">
    <name type="scientific">Streptomyces inusitatus</name>
    <dbReference type="NCBI Taxonomy" id="68221"/>
    <lineage>
        <taxon>Bacteria</taxon>
        <taxon>Bacillati</taxon>
        <taxon>Actinomycetota</taxon>
        <taxon>Actinomycetes</taxon>
        <taxon>Kitasatosporales</taxon>
        <taxon>Streptomycetaceae</taxon>
        <taxon>Streptomyces</taxon>
    </lineage>
</organism>
<evidence type="ECO:0000313" key="2">
    <source>
        <dbReference type="Proteomes" id="UP000630936"/>
    </source>
</evidence>
<dbReference type="AlphaFoldDB" id="A0A918Q8U4"/>
<dbReference type="SUPFAM" id="SSF51556">
    <property type="entry name" value="Metallo-dependent hydrolases"/>
    <property type="match status" value="1"/>
</dbReference>
<proteinExistence type="predicted"/>